<evidence type="ECO:0000313" key="8">
    <source>
        <dbReference type="EMBL" id="TWD16917.1"/>
    </source>
</evidence>
<evidence type="ECO:0000256" key="5">
    <source>
        <dbReference type="ARBA" id="ARBA00023136"/>
    </source>
</evidence>
<dbReference type="GO" id="GO:0008381">
    <property type="term" value="F:mechanosensitive monoatomic ion channel activity"/>
    <property type="evidence" value="ECO:0007669"/>
    <property type="project" value="InterPro"/>
</dbReference>
<dbReference type="GO" id="GO:0005886">
    <property type="term" value="C:plasma membrane"/>
    <property type="evidence" value="ECO:0007669"/>
    <property type="project" value="UniProtKB-SubCell"/>
</dbReference>
<dbReference type="InterPro" id="IPR006685">
    <property type="entry name" value="MscS_channel_2nd"/>
</dbReference>
<dbReference type="SUPFAM" id="SSF50182">
    <property type="entry name" value="Sm-like ribonucleoproteins"/>
    <property type="match status" value="1"/>
</dbReference>
<keyword evidence="2" id="KW-1003">Cell membrane</keyword>
<dbReference type="InterPro" id="IPR023408">
    <property type="entry name" value="MscS_beta-dom_sf"/>
</dbReference>
<comment type="subcellular location">
    <subcellularLocation>
        <location evidence="1">Cell membrane</location>
        <topology evidence="1">Multi-pass membrane protein</topology>
    </subcellularLocation>
</comment>
<dbReference type="PANTHER" id="PTHR30221:SF1">
    <property type="entry name" value="SMALL-CONDUCTANCE MECHANOSENSITIVE CHANNEL"/>
    <property type="match status" value="1"/>
</dbReference>
<evidence type="ECO:0000256" key="6">
    <source>
        <dbReference type="SAM" id="Phobius"/>
    </source>
</evidence>
<dbReference type="SUPFAM" id="SSF82689">
    <property type="entry name" value="Mechanosensitive channel protein MscS (YggB), C-terminal domain"/>
    <property type="match status" value="1"/>
</dbReference>
<proteinExistence type="predicted"/>
<keyword evidence="4 6" id="KW-1133">Transmembrane helix</keyword>
<dbReference type="InterPro" id="IPR010920">
    <property type="entry name" value="LSM_dom_sf"/>
</dbReference>
<dbReference type="Proteomes" id="UP000315628">
    <property type="component" value="Unassembled WGS sequence"/>
</dbReference>
<feature type="transmembrane region" description="Helical" evidence="6">
    <location>
        <begin position="20"/>
        <end position="41"/>
    </location>
</feature>
<dbReference type="Gene3D" id="3.30.70.100">
    <property type="match status" value="1"/>
</dbReference>
<evidence type="ECO:0000256" key="1">
    <source>
        <dbReference type="ARBA" id="ARBA00004651"/>
    </source>
</evidence>
<dbReference type="PANTHER" id="PTHR30221">
    <property type="entry name" value="SMALL-CONDUCTANCE MECHANOSENSITIVE CHANNEL"/>
    <property type="match status" value="1"/>
</dbReference>
<organism evidence="8 9">
    <name type="scientific">Marihabitans asiaticum</name>
    <dbReference type="NCBI Taxonomy" id="415218"/>
    <lineage>
        <taxon>Bacteria</taxon>
        <taxon>Bacillati</taxon>
        <taxon>Actinomycetota</taxon>
        <taxon>Actinomycetes</taxon>
        <taxon>Micrococcales</taxon>
        <taxon>Intrasporangiaceae</taxon>
        <taxon>Marihabitans</taxon>
    </lineage>
</organism>
<accession>A0A560WGW9</accession>
<protein>
    <submittedName>
        <fullName evidence="8">Small-conductance mechanosensitive channel</fullName>
    </submittedName>
</protein>
<comment type="caution">
    <text evidence="8">The sequence shown here is derived from an EMBL/GenBank/DDBJ whole genome shotgun (WGS) entry which is preliminary data.</text>
</comment>
<feature type="transmembrane region" description="Helical" evidence="6">
    <location>
        <begin position="87"/>
        <end position="113"/>
    </location>
</feature>
<reference evidence="8 9" key="1">
    <citation type="submission" date="2019-06" db="EMBL/GenBank/DDBJ databases">
        <title>Sequencing the genomes of 1000 actinobacteria strains.</title>
        <authorList>
            <person name="Klenk H.-P."/>
        </authorList>
    </citation>
    <scope>NUCLEOTIDE SEQUENCE [LARGE SCALE GENOMIC DNA]</scope>
    <source>
        <strain evidence="8 9">DSM 18935</strain>
    </source>
</reference>
<dbReference type="AlphaFoldDB" id="A0A560WGW9"/>
<dbReference type="Gene3D" id="1.10.287.1260">
    <property type="match status" value="1"/>
</dbReference>
<dbReference type="RefSeq" id="WP_144855254.1">
    <property type="nucleotide sequence ID" value="NZ_BAAAYT010000002.1"/>
</dbReference>
<evidence type="ECO:0000256" key="4">
    <source>
        <dbReference type="ARBA" id="ARBA00022989"/>
    </source>
</evidence>
<evidence type="ECO:0000313" key="9">
    <source>
        <dbReference type="Proteomes" id="UP000315628"/>
    </source>
</evidence>
<keyword evidence="5 6" id="KW-0472">Membrane</keyword>
<name>A0A560WGW9_9MICO</name>
<dbReference type="Pfam" id="PF00924">
    <property type="entry name" value="MS_channel_2nd"/>
    <property type="match status" value="1"/>
</dbReference>
<feature type="domain" description="Mechanosensitive ion channel MscS" evidence="7">
    <location>
        <begin position="101"/>
        <end position="162"/>
    </location>
</feature>
<feature type="transmembrane region" description="Helical" evidence="6">
    <location>
        <begin position="53"/>
        <end position="75"/>
    </location>
</feature>
<dbReference type="InterPro" id="IPR011066">
    <property type="entry name" value="MscS_channel_C_sf"/>
</dbReference>
<evidence type="ECO:0000256" key="2">
    <source>
        <dbReference type="ARBA" id="ARBA00022475"/>
    </source>
</evidence>
<gene>
    <name evidence="8" type="ORF">FB557_0463</name>
</gene>
<dbReference type="EMBL" id="VIUW01000001">
    <property type="protein sequence ID" value="TWD16917.1"/>
    <property type="molecule type" value="Genomic_DNA"/>
</dbReference>
<dbReference type="InterPro" id="IPR045275">
    <property type="entry name" value="MscS_archaea/bacteria_type"/>
</dbReference>
<sequence length="285" mass="30332">MNDEVLQLPAVTWEGATVAAAVLVGALVLAWVVRHALAALLRWRGRGVSSSRVFGKVAGWAIIVLGVAAALTVLFPSVKPVNILGGVGVISIAAGIAFQTVLGNMFAGMLLLARDRFRVGDQIACGDYRGTVVQMGLSSTSIRSFDGRLVLIPNGTLHSEVVTVQTGFEYVRSTVEVDLEDTTDLDLAREVALAAMDDLPAVLVEPAPEALLTQIGNGTVRLELRFWSGSTQLDTREAQHAVIREVLHDFDAAGVVTGSDAYVIEAGPRLQRILKDQSVAIAEHE</sequence>
<dbReference type="OrthoDB" id="9792218at2"/>
<evidence type="ECO:0000256" key="3">
    <source>
        <dbReference type="ARBA" id="ARBA00022692"/>
    </source>
</evidence>
<keyword evidence="3 6" id="KW-0812">Transmembrane</keyword>
<keyword evidence="9" id="KW-1185">Reference proteome</keyword>
<evidence type="ECO:0000259" key="7">
    <source>
        <dbReference type="Pfam" id="PF00924"/>
    </source>
</evidence>
<dbReference type="Gene3D" id="2.30.30.60">
    <property type="match status" value="1"/>
</dbReference>